<dbReference type="GO" id="GO:0016887">
    <property type="term" value="F:ATP hydrolysis activity"/>
    <property type="evidence" value="ECO:0007669"/>
    <property type="project" value="InterPro"/>
</dbReference>
<dbReference type="Gene3D" id="1.10.8.60">
    <property type="match status" value="1"/>
</dbReference>
<dbReference type="GO" id="GO:0003677">
    <property type="term" value="F:DNA binding"/>
    <property type="evidence" value="ECO:0007669"/>
    <property type="project" value="InterPro"/>
</dbReference>
<comment type="similarity">
    <text evidence="1">Belongs to the activator 1 small subunits family.</text>
</comment>
<evidence type="ECO:0000256" key="3">
    <source>
        <dbReference type="ARBA" id="ARBA00022741"/>
    </source>
</evidence>
<evidence type="ECO:0000256" key="1">
    <source>
        <dbReference type="ARBA" id="ARBA00005378"/>
    </source>
</evidence>
<keyword evidence="8" id="KW-1185">Reference proteome</keyword>
<dbReference type="VEuPathDB" id="ToxoDB:NCLIV_050990"/>
<reference evidence="7" key="4">
    <citation type="journal article" date="2015" name="PLoS ONE">
        <title>Comprehensive Evaluation of Toxoplasma gondii VEG and Neospora caninum LIV Genomes with Tachyzoite Stage Transcriptome and Proteome Defines Novel Transcript Features.</title>
        <authorList>
            <person name="Ramaprasad A."/>
            <person name="Mourier T."/>
            <person name="Naeem R."/>
            <person name="Malas T.B."/>
            <person name="Moussa E."/>
            <person name="Panigrahi A."/>
            <person name="Vermont S.J."/>
            <person name="Otto T.D."/>
            <person name="Wastling J."/>
            <person name="Pain A."/>
        </authorList>
    </citation>
    <scope>NUCLEOTIDE SEQUENCE</scope>
    <source>
        <strain evidence="7">Liverpool</strain>
    </source>
</reference>
<gene>
    <name evidence="7" type="ORF">BN1204_050990</name>
    <name evidence="6" type="ORF">NCLIV_050990</name>
</gene>
<accession>F0VKS1</accession>
<dbReference type="PANTHER" id="PTHR11669:SF20">
    <property type="entry name" value="REPLICATION FACTOR C SUBUNIT 4"/>
    <property type="match status" value="1"/>
</dbReference>
<dbReference type="InterPro" id="IPR003593">
    <property type="entry name" value="AAA+_ATPase"/>
</dbReference>
<reference evidence="8" key="3">
    <citation type="journal article" date="2012" name="PLoS Pathog.">
        <title>Comparative genomics of the apicomplexan parasites Toxoplasma gondii and Neospora caninum: Coccidia differing in host range and transmission strategy.</title>
        <authorList>
            <person name="Reid A.J."/>
            <person name="Vermont S.J."/>
            <person name="Cotton J.A."/>
            <person name="Harris D."/>
            <person name="Hill-Cawthorne G.A."/>
            <person name="Konen-Waisman S."/>
            <person name="Latham S.M."/>
            <person name="Mourier T."/>
            <person name="Norton R."/>
            <person name="Quail M.A."/>
            <person name="Sanders M."/>
            <person name="Shanmugam D."/>
            <person name="Sohal A."/>
            <person name="Wasmuth J.D."/>
            <person name="Brunk B."/>
            <person name="Grigg M.E."/>
            <person name="Howard J.C."/>
            <person name="Parkinson J."/>
            <person name="Roos D.S."/>
            <person name="Trees A.J."/>
            <person name="Berriman M."/>
            <person name="Pain A."/>
            <person name="Wastling J.M."/>
        </authorList>
    </citation>
    <scope>NUCLEOTIDE SEQUENCE [LARGE SCALE GENOMIC DNA]</scope>
    <source>
        <strain evidence="8">Liverpool</strain>
    </source>
</reference>
<dbReference type="EMBL" id="LN714485">
    <property type="protein sequence ID" value="CEL69388.1"/>
    <property type="molecule type" value="Genomic_DNA"/>
</dbReference>
<evidence type="ECO:0000256" key="2">
    <source>
        <dbReference type="ARBA" id="ARBA00022705"/>
    </source>
</evidence>
<dbReference type="InterPro" id="IPR013748">
    <property type="entry name" value="Rep_factorC_C"/>
</dbReference>
<feature type="domain" description="AAA+ ATPase" evidence="5">
    <location>
        <begin position="66"/>
        <end position="231"/>
    </location>
</feature>
<dbReference type="Pfam" id="PF00004">
    <property type="entry name" value="AAA"/>
    <property type="match status" value="1"/>
</dbReference>
<dbReference type="InterPro" id="IPR050238">
    <property type="entry name" value="DNA_Rep/Repair_Clamp_Loader"/>
</dbReference>
<dbReference type="Proteomes" id="UP000007494">
    <property type="component" value="Chromosome X"/>
</dbReference>
<dbReference type="SUPFAM" id="SSF48019">
    <property type="entry name" value="post-AAA+ oligomerization domain-like"/>
    <property type="match status" value="1"/>
</dbReference>
<evidence type="ECO:0000259" key="5">
    <source>
        <dbReference type="SMART" id="SM00382"/>
    </source>
</evidence>
<dbReference type="CDD" id="cd18140">
    <property type="entry name" value="HLD_clamp_RFC"/>
    <property type="match status" value="1"/>
</dbReference>
<dbReference type="AlphaFoldDB" id="F0VKS1"/>
<dbReference type="EMBL" id="FR823391">
    <property type="protein sequence ID" value="CBZ54672.1"/>
    <property type="molecule type" value="Genomic_DNA"/>
</dbReference>
<dbReference type="Gene3D" id="3.40.50.300">
    <property type="entry name" value="P-loop containing nucleotide triphosphate hydrolases"/>
    <property type="match status" value="1"/>
</dbReference>
<keyword evidence="2" id="KW-0235">DNA replication</keyword>
<sequence>MASAVSAPPPMEKASSPFATAASAPSRLTAAHVVPWVEKYRPRRVEEMAHQEEPKKMLRRILETGNMPHLLFYGPPGTGKTSAALALVRELFGREEAKNRLLELNASDDRGKRKPNGVCLGSGETVRRGAPIKQDRNSIKVVRERIKQYTKTNIAKGKINPETGREMPAWKIVILDEADMMTQDAQSALRRIMEAFSRTTRFIIICNYVHKIIDPIFSRCSPHRFEPVAREAQKARIRHICESEGLAVTTGAVDALLRISQGDLRRAVTLLQSAASIYDDNLTEDAILEVAGQPPARIVTDFLRACQASPDAASSEVDNVISQGWDVCLLLQEMIRQVVISPHLKDLQKARVVNDIAQKEYAVFQGASPYLQLLSLSLRIHDCLAAP</sequence>
<dbReference type="Pfam" id="PF08542">
    <property type="entry name" value="Rep_fac_C"/>
    <property type="match status" value="1"/>
</dbReference>
<dbReference type="OMA" id="AYTEKCL"/>
<dbReference type="OrthoDB" id="4199794at2759"/>
<dbReference type="GO" id="GO:0006281">
    <property type="term" value="P:DNA repair"/>
    <property type="evidence" value="ECO:0007669"/>
    <property type="project" value="TreeGrafter"/>
</dbReference>
<reference evidence="6" key="1">
    <citation type="submission" date="2011-02" db="EMBL/GenBank/DDBJ databases">
        <authorList>
            <person name="Aslett M."/>
        </authorList>
    </citation>
    <scope>NUCLEOTIDE SEQUENCE</scope>
    <source>
        <strain evidence="6">Liverpool</strain>
    </source>
</reference>
<evidence type="ECO:0000313" key="8">
    <source>
        <dbReference type="Proteomes" id="UP000007494"/>
    </source>
</evidence>
<dbReference type="GO" id="GO:0006261">
    <property type="term" value="P:DNA-templated DNA replication"/>
    <property type="evidence" value="ECO:0007669"/>
    <property type="project" value="TreeGrafter"/>
</dbReference>
<keyword evidence="4" id="KW-0067">ATP-binding</keyword>
<keyword evidence="3" id="KW-0547">Nucleotide-binding</keyword>
<dbReference type="GO" id="GO:0003689">
    <property type="term" value="F:DNA clamp loader activity"/>
    <property type="evidence" value="ECO:0007669"/>
    <property type="project" value="TreeGrafter"/>
</dbReference>
<dbReference type="GO" id="GO:0005663">
    <property type="term" value="C:DNA replication factor C complex"/>
    <property type="evidence" value="ECO:0007669"/>
    <property type="project" value="TreeGrafter"/>
</dbReference>
<protein>
    <submittedName>
        <fullName evidence="7">Replication factor C subunit 4</fullName>
    </submittedName>
</protein>
<dbReference type="InterPro" id="IPR047854">
    <property type="entry name" value="RFC_lid"/>
</dbReference>
<dbReference type="GeneID" id="13446377"/>
<proteinExistence type="inferred from homology"/>
<dbReference type="Gene3D" id="1.20.272.10">
    <property type="match status" value="1"/>
</dbReference>
<reference evidence="6" key="2">
    <citation type="submission" date="2011-03" db="EMBL/GenBank/DDBJ databases">
        <title>Comparative genomics and transcriptomics of Neospora caninum and Toxoplasma gondii.</title>
        <authorList>
            <person name="Reid A.J."/>
            <person name="Sohal A."/>
            <person name="Harris D."/>
            <person name="Quail M."/>
            <person name="Sanders M."/>
            <person name="Berriman M."/>
            <person name="Wastling J.M."/>
            <person name="Pain A."/>
        </authorList>
    </citation>
    <scope>NUCLEOTIDE SEQUENCE</scope>
    <source>
        <strain evidence="6">Liverpool</strain>
    </source>
</reference>
<dbReference type="SMART" id="SM00382">
    <property type="entry name" value="AAA"/>
    <property type="match status" value="1"/>
</dbReference>
<dbReference type="SUPFAM" id="SSF52540">
    <property type="entry name" value="P-loop containing nucleoside triphosphate hydrolases"/>
    <property type="match status" value="1"/>
</dbReference>
<evidence type="ECO:0000256" key="4">
    <source>
        <dbReference type="ARBA" id="ARBA00022840"/>
    </source>
</evidence>
<dbReference type="InterPro" id="IPR008921">
    <property type="entry name" value="DNA_pol3_clamp-load_cplx_C"/>
</dbReference>
<dbReference type="InParanoid" id="F0VKS1"/>
<dbReference type="eggNOG" id="KOG0989">
    <property type="taxonomic scope" value="Eukaryota"/>
</dbReference>
<dbReference type="GO" id="GO:0005524">
    <property type="term" value="F:ATP binding"/>
    <property type="evidence" value="ECO:0007669"/>
    <property type="project" value="UniProtKB-KW"/>
</dbReference>
<dbReference type="GO" id="GO:0005634">
    <property type="term" value="C:nucleus"/>
    <property type="evidence" value="ECO:0007669"/>
    <property type="project" value="TreeGrafter"/>
</dbReference>
<organism evidence="6 8">
    <name type="scientific">Neospora caninum (strain Liverpool)</name>
    <dbReference type="NCBI Taxonomy" id="572307"/>
    <lineage>
        <taxon>Eukaryota</taxon>
        <taxon>Sar</taxon>
        <taxon>Alveolata</taxon>
        <taxon>Apicomplexa</taxon>
        <taxon>Conoidasida</taxon>
        <taxon>Coccidia</taxon>
        <taxon>Eucoccidiorida</taxon>
        <taxon>Eimeriorina</taxon>
        <taxon>Sarcocystidae</taxon>
        <taxon>Neospora</taxon>
    </lineage>
</organism>
<dbReference type="FunCoup" id="F0VKS1">
    <property type="interactions" value="339"/>
</dbReference>
<dbReference type="InterPro" id="IPR027417">
    <property type="entry name" value="P-loop_NTPase"/>
</dbReference>
<dbReference type="RefSeq" id="XP_003884702.1">
    <property type="nucleotide sequence ID" value="XM_003884653.1"/>
</dbReference>
<evidence type="ECO:0000313" key="6">
    <source>
        <dbReference type="EMBL" id="CBZ54672.1"/>
    </source>
</evidence>
<dbReference type="CDD" id="cd00009">
    <property type="entry name" value="AAA"/>
    <property type="match status" value="1"/>
</dbReference>
<dbReference type="InterPro" id="IPR003959">
    <property type="entry name" value="ATPase_AAA_core"/>
</dbReference>
<evidence type="ECO:0000313" key="7">
    <source>
        <dbReference type="EMBL" id="CEL69388.1"/>
    </source>
</evidence>
<dbReference type="PANTHER" id="PTHR11669">
    <property type="entry name" value="REPLICATION FACTOR C / DNA POLYMERASE III GAMMA-TAU SUBUNIT"/>
    <property type="match status" value="1"/>
</dbReference>
<name>F0VKS1_NEOCL</name>